<dbReference type="Proteomes" id="UP001299283">
    <property type="component" value="Unassembled WGS sequence"/>
</dbReference>
<proteinExistence type="predicted"/>
<sequence>MTRLAKVLDDELAAQGVDAADLNSGDVEYAEAAIRGLVSRLKARRSWEAHLGTLLSHRQTLDLTGWSKQALSQAVRNHRVLRLEGSGGHGYLLAGFDDQVPARPVPGLKEALLPWAAVDPRGWAAASWLVSPQPELGGRTPLESLPAAGARERVAAAARQAAARLAA</sequence>
<organism evidence="1 2">
    <name type="scientific">[Mycobacterium] vasticus</name>
    <dbReference type="NCBI Taxonomy" id="2875777"/>
    <lineage>
        <taxon>Bacteria</taxon>
        <taxon>Bacillati</taxon>
        <taxon>Actinomycetota</taxon>
        <taxon>Actinomycetes</taxon>
        <taxon>Mycobacteriales</taxon>
        <taxon>Mycobacteriaceae</taxon>
        <taxon>Mycolicibacter</taxon>
    </lineage>
</organism>
<protein>
    <submittedName>
        <fullName evidence="1">Antitoxin Xre/MbcA/ParS toxin-binding domain-containing protein</fullName>
    </submittedName>
</protein>
<evidence type="ECO:0000313" key="2">
    <source>
        <dbReference type="Proteomes" id="UP001299283"/>
    </source>
</evidence>
<dbReference type="RefSeq" id="WP_225397957.1">
    <property type="nucleotide sequence ID" value="NZ_JAYJJQ010000006.1"/>
</dbReference>
<reference evidence="1 2" key="1">
    <citation type="submission" date="2023-12" db="EMBL/GenBank/DDBJ databases">
        <title>Description of new species of Mycobacterium terrae complex isolated from sewage at the Sao Paulo Zoological Park Foundation in Brazil.</title>
        <authorList>
            <person name="Romagnoli C.L."/>
            <person name="Conceicao E.C."/>
            <person name="Machado E."/>
            <person name="Barreto L.B.P.F."/>
            <person name="Sharma A."/>
            <person name="Silva N.M."/>
            <person name="Marques L.E."/>
            <person name="Juliana M.A."/>
            <person name="Lourenco M.C.S."/>
            <person name="Digiampietri L.A."/>
            <person name="Suffys P.N."/>
            <person name="Viana-Niero C."/>
        </authorList>
    </citation>
    <scope>NUCLEOTIDE SEQUENCE [LARGE SCALE GENOMIC DNA]</scope>
    <source>
        <strain evidence="1 2">MYC017</strain>
    </source>
</reference>
<dbReference type="EMBL" id="JAYJJQ010000006">
    <property type="protein sequence ID" value="MEB3069307.1"/>
    <property type="molecule type" value="Genomic_DNA"/>
</dbReference>
<gene>
    <name evidence="1" type="ORF">K5L39_08925</name>
</gene>
<accession>A0ABU5YW44</accession>
<name>A0ABU5YW44_9MYCO</name>
<keyword evidence="2" id="KW-1185">Reference proteome</keyword>
<comment type="caution">
    <text evidence="1">The sequence shown here is derived from an EMBL/GenBank/DDBJ whole genome shotgun (WGS) entry which is preliminary data.</text>
</comment>
<evidence type="ECO:0000313" key="1">
    <source>
        <dbReference type="EMBL" id="MEB3069307.1"/>
    </source>
</evidence>